<organism evidence="1 2">
    <name type="scientific">Mycena chlorophos</name>
    <name type="common">Agaric fungus</name>
    <name type="synonym">Agaricus chlorophos</name>
    <dbReference type="NCBI Taxonomy" id="658473"/>
    <lineage>
        <taxon>Eukaryota</taxon>
        <taxon>Fungi</taxon>
        <taxon>Dikarya</taxon>
        <taxon>Basidiomycota</taxon>
        <taxon>Agaricomycotina</taxon>
        <taxon>Agaricomycetes</taxon>
        <taxon>Agaricomycetidae</taxon>
        <taxon>Agaricales</taxon>
        <taxon>Marasmiineae</taxon>
        <taxon>Mycenaceae</taxon>
        <taxon>Mycena</taxon>
    </lineage>
</organism>
<proteinExistence type="predicted"/>
<accession>A0ABQ0LJV5</accession>
<dbReference type="Proteomes" id="UP000815677">
    <property type="component" value="Unassembled WGS sequence"/>
</dbReference>
<dbReference type="InterPro" id="IPR052922">
    <property type="entry name" value="Cytidylate_Kinase-2"/>
</dbReference>
<dbReference type="InterPro" id="IPR027417">
    <property type="entry name" value="P-loop_NTPase"/>
</dbReference>
<dbReference type="SUPFAM" id="SSF52540">
    <property type="entry name" value="P-loop containing nucleoside triphosphate hydrolases"/>
    <property type="match status" value="1"/>
</dbReference>
<protein>
    <recommendedName>
        <fullName evidence="3">Adenylate kinase</fullName>
    </recommendedName>
</protein>
<dbReference type="PANTHER" id="PTHR37816">
    <property type="entry name" value="YALI0E33011P"/>
    <property type="match status" value="1"/>
</dbReference>
<evidence type="ECO:0000313" key="1">
    <source>
        <dbReference type="EMBL" id="GAT51403.1"/>
    </source>
</evidence>
<dbReference type="Gene3D" id="3.40.50.300">
    <property type="entry name" value="P-loop containing nucleotide triphosphate hydrolases"/>
    <property type="match status" value="1"/>
</dbReference>
<dbReference type="PANTHER" id="PTHR37816:SF1">
    <property type="entry name" value="TOXIN"/>
    <property type="match status" value="1"/>
</dbReference>
<evidence type="ECO:0000313" key="2">
    <source>
        <dbReference type="Proteomes" id="UP000815677"/>
    </source>
</evidence>
<name>A0ABQ0LJV5_MYCCL</name>
<evidence type="ECO:0008006" key="3">
    <source>
        <dbReference type="Google" id="ProtNLM"/>
    </source>
</evidence>
<keyword evidence="2" id="KW-1185">Reference proteome</keyword>
<gene>
    <name evidence="1" type="ORF">MCHLO_08548</name>
</gene>
<dbReference type="EMBL" id="DF847199">
    <property type="protein sequence ID" value="GAT51403.1"/>
    <property type="molecule type" value="Genomic_DNA"/>
</dbReference>
<reference evidence="1" key="1">
    <citation type="submission" date="2014-09" db="EMBL/GenBank/DDBJ databases">
        <title>Genome sequence of the luminous mushroom Mycena chlorophos for searching fungal bioluminescence genes.</title>
        <authorList>
            <person name="Tanaka Y."/>
            <person name="Kasuga D."/>
            <person name="Oba Y."/>
            <person name="Hase S."/>
            <person name="Sato K."/>
            <person name="Oba Y."/>
            <person name="Sakakibara Y."/>
        </authorList>
    </citation>
    <scope>NUCLEOTIDE SEQUENCE</scope>
</reference>
<sequence>MIPPLLGDGGVYRVHIVGNAGVGKSTTGRQLAEILGVPFISLDTLHWKPGWTQATTAEFREKVENALAAAPNGWVVDGNYTAKLQDIVHARSTDRIWLDPPLLLYLPRLVLRTLLRALGLQEDCSPGCREQLSRAFFSKDSIILWCISGHQRIRKRERALFARIGLGLHGPKPSSDFSDPAQACLRACKGGETSGITSTSVRRVSARTSPFTSVALPLNFTSFPTFASCTLRPFHSPVPSPSYPPYSSLWSPLSPERNLVIVRGLDYQRRARRNASPPLRFTHAQSGSETHAHQSIWGSSPPANLGLPHFCLESILVVLR</sequence>